<dbReference type="GO" id="GO:0007165">
    <property type="term" value="P:signal transduction"/>
    <property type="evidence" value="ECO:0007669"/>
    <property type="project" value="UniProtKB-KW"/>
</dbReference>
<evidence type="ECO:0000313" key="10">
    <source>
        <dbReference type="Proteomes" id="UP000079169"/>
    </source>
</evidence>
<evidence type="ECO:0000313" key="11">
    <source>
        <dbReference type="RefSeq" id="XP_026678728.1"/>
    </source>
</evidence>
<sequence length="338" mass="39792">MVSVRYLCTSLERFGLINFHRFARHDWKNSLQSVYVFCQSTLFLFHILCHLFSTLTRATRYLPEFFQTFLEDCVIFFLAYAVYFLRSRHHQITSLSDFMETAFSKADPRIIQKCYRQGKLTCLGFLIVVALAIAGSFLETFLPMSSSELRIRRSVYSETKHPERRLPFNLRVPFVDETESWAYEIIYAIDIYIMINFIFWVSLSVSVVPIMILHIRGQYEILSKYVALIGKEHRDGHGYRIFYNNIEADDYMVKMYSGVGRRRRGRFRDVCLALRRQITYERHYLRQIIEFHQKLLNFQDEVGILIHSNGVHILYSTIGIVDSPGIANLLWVASYSGD</sequence>
<dbReference type="GO" id="GO:0016020">
    <property type="term" value="C:membrane"/>
    <property type="evidence" value="ECO:0007669"/>
    <property type="project" value="UniProtKB-SubCell"/>
</dbReference>
<dbReference type="AlphaFoldDB" id="A0A3Q0IVQ3"/>
<evidence type="ECO:0000256" key="3">
    <source>
        <dbReference type="ARBA" id="ARBA00022692"/>
    </source>
</evidence>
<proteinExistence type="predicted"/>
<dbReference type="InterPro" id="IPR004117">
    <property type="entry name" value="7tm6_olfct_rcpt"/>
</dbReference>
<evidence type="ECO:0000256" key="1">
    <source>
        <dbReference type="ARBA" id="ARBA00004141"/>
    </source>
</evidence>
<keyword evidence="2" id="KW-0716">Sensory transduction</keyword>
<keyword evidence="5 9" id="KW-1133">Transmembrane helix</keyword>
<feature type="transmembrane region" description="Helical" evidence="9">
    <location>
        <begin position="120"/>
        <end position="138"/>
    </location>
</feature>
<feature type="transmembrane region" description="Helical" evidence="9">
    <location>
        <begin position="65"/>
        <end position="85"/>
    </location>
</feature>
<accession>A0A3Q0IVQ3</accession>
<dbReference type="GeneID" id="113467032"/>
<evidence type="ECO:0000256" key="9">
    <source>
        <dbReference type="SAM" id="Phobius"/>
    </source>
</evidence>
<dbReference type="RefSeq" id="XP_026678728.1">
    <property type="nucleotide sequence ID" value="XM_026822927.1"/>
</dbReference>
<evidence type="ECO:0000256" key="4">
    <source>
        <dbReference type="ARBA" id="ARBA00022725"/>
    </source>
</evidence>
<comment type="subcellular location">
    <subcellularLocation>
        <location evidence="1">Membrane</location>
        <topology evidence="1">Multi-pass membrane protein</topology>
    </subcellularLocation>
</comment>
<dbReference type="Proteomes" id="UP000079169">
    <property type="component" value="Unplaced"/>
</dbReference>
<dbReference type="GO" id="GO:0005549">
    <property type="term" value="F:odorant binding"/>
    <property type="evidence" value="ECO:0007669"/>
    <property type="project" value="InterPro"/>
</dbReference>
<protein>
    <submittedName>
        <fullName evidence="11">Uncharacterized protein LOC113467032</fullName>
    </submittedName>
</protein>
<evidence type="ECO:0000256" key="5">
    <source>
        <dbReference type="ARBA" id="ARBA00022989"/>
    </source>
</evidence>
<dbReference type="KEGG" id="dci:113467032"/>
<evidence type="ECO:0000256" key="6">
    <source>
        <dbReference type="ARBA" id="ARBA00023136"/>
    </source>
</evidence>
<keyword evidence="7" id="KW-0675">Receptor</keyword>
<dbReference type="GO" id="GO:0004984">
    <property type="term" value="F:olfactory receptor activity"/>
    <property type="evidence" value="ECO:0007669"/>
    <property type="project" value="InterPro"/>
</dbReference>
<keyword evidence="4" id="KW-0552">Olfaction</keyword>
<organism evidence="10 11">
    <name type="scientific">Diaphorina citri</name>
    <name type="common">Asian citrus psyllid</name>
    <dbReference type="NCBI Taxonomy" id="121845"/>
    <lineage>
        <taxon>Eukaryota</taxon>
        <taxon>Metazoa</taxon>
        <taxon>Ecdysozoa</taxon>
        <taxon>Arthropoda</taxon>
        <taxon>Hexapoda</taxon>
        <taxon>Insecta</taxon>
        <taxon>Pterygota</taxon>
        <taxon>Neoptera</taxon>
        <taxon>Paraneoptera</taxon>
        <taxon>Hemiptera</taxon>
        <taxon>Sternorrhyncha</taxon>
        <taxon>Psylloidea</taxon>
        <taxon>Psyllidae</taxon>
        <taxon>Diaphorininae</taxon>
        <taxon>Diaphorina</taxon>
    </lineage>
</organism>
<evidence type="ECO:0000256" key="7">
    <source>
        <dbReference type="ARBA" id="ARBA00023170"/>
    </source>
</evidence>
<feature type="transmembrane region" description="Helical" evidence="9">
    <location>
        <begin position="34"/>
        <end position="53"/>
    </location>
</feature>
<keyword evidence="3 9" id="KW-0812">Transmembrane</keyword>
<dbReference type="Pfam" id="PF02949">
    <property type="entry name" value="7tm_6"/>
    <property type="match status" value="1"/>
</dbReference>
<dbReference type="STRING" id="121845.A0A3Q0IVQ3"/>
<gene>
    <name evidence="11" type="primary">LOC113467032</name>
</gene>
<reference evidence="11" key="1">
    <citation type="submission" date="2025-08" db="UniProtKB">
        <authorList>
            <consortium name="RefSeq"/>
        </authorList>
    </citation>
    <scope>IDENTIFICATION</scope>
</reference>
<keyword evidence="8" id="KW-0807">Transducer</keyword>
<keyword evidence="6 9" id="KW-0472">Membrane</keyword>
<evidence type="ECO:0000256" key="8">
    <source>
        <dbReference type="ARBA" id="ARBA00023224"/>
    </source>
</evidence>
<feature type="transmembrane region" description="Helical" evidence="9">
    <location>
        <begin position="191"/>
        <end position="215"/>
    </location>
</feature>
<name>A0A3Q0IVQ3_DIACI</name>
<evidence type="ECO:0000256" key="2">
    <source>
        <dbReference type="ARBA" id="ARBA00022606"/>
    </source>
</evidence>
<keyword evidence="10" id="KW-1185">Reference proteome</keyword>
<dbReference type="PaxDb" id="121845-A0A3Q0IVQ3"/>